<sequence>MKRFTSTLYLSVLAYIYTATALDGQACFEICYRPALEEQCPDANLECVCKNDQFLSLLNMCIQRTCRESLYEAEAIHVAMSSVPEILGMDHAATVPGWSSAVASPHRLVLPRKCSGDLPKCKRCESANLVCEYTPTRRRFTNVRFHSPKAEDQAPSTLHPLKQEENSAISPASSTSTGIPAYLLESTNFQAEEMLLRRDVILTHLDAYFDFLYMMPSLGFLHPKVTYRDVQENRFPPAQAAAVCSVTSFFVSPGPAGREFGRKCSQQVETHIYRNIYKFSESALFLFALNILFNILDGSHAKVWQCFGVASRLMIGLQLNWDVTSHHTSFIQQECLRRIAWQLFSLDRLLAGGYEEYISCRAENMKIRLPCNEAAFRENRPVVAERLHDRPTRCSPALGLHGIQILLVDLRHRIQVATKRLSVPSGSPIVSLEPSKVMEDIAGLQSELTRFHISIHDDLRLTDQSMSRYAASEQWRGYCFFHTHMAVSHVDLYRFSLPGPRNQASIEILRRLPPDFIARSQRQAVAHALSLAKFLDAIKIETDRMPNPGTPKLVGDYSVAHMSTQCIRVLLIALQYNLYENMGDTTAPVWRGAETSEAQIRSLIESIMEITEVWGEIFDIAKQAHDCNKAMVEDFYKNGKILDRGNAAIITGQAPGEEKFMFGSDVLIERMNIPDLKDEQRSRAANMPVSDWWMGPSTTQPLSTKAASPLPMPYSTPEAGFDGDHGPPGVPLFLAQARNVSLGISDTYDPETAVGMQPSDMLAMMPNNYQMMQPSDVLSGNSGMPMLRIDDTLPGQAMFRQPDVPPAPPQPFIASQPGMMMNGYVPPYPGGHTSAPVYPPQHNFG</sequence>
<evidence type="ECO:0000256" key="6">
    <source>
        <dbReference type="ARBA" id="ARBA00022622"/>
    </source>
</evidence>
<dbReference type="GO" id="GO:0003677">
    <property type="term" value="F:DNA binding"/>
    <property type="evidence" value="ECO:0007669"/>
    <property type="project" value="InterPro"/>
</dbReference>
<keyword evidence="9" id="KW-0805">Transcription regulation</keyword>
<feature type="domain" description="CFEM" evidence="16">
    <location>
        <begin position="26"/>
        <end position="69"/>
    </location>
</feature>
<evidence type="ECO:0000256" key="10">
    <source>
        <dbReference type="ARBA" id="ARBA00023157"/>
    </source>
</evidence>
<comment type="similarity">
    <text evidence="4">Belongs to the RBT5 family.</text>
</comment>
<dbReference type="OrthoDB" id="4685598at2759"/>
<feature type="chain" id="PRO_5015692286" description="Transcription factor domain-containing protein" evidence="14">
    <location>
        <begin position="22"/>
        <end position="845"/>
    </location>
</feature>
<comment type="subcellular location">
    <subcellularLocation>
        <location evidence="2">Membrane</location>
        <topology evidence="2">Lipid-anchor</topology>
        <topology evidence="2">GPI-anchor</topology>
    </subcellularLocation>
    <subcellularLocation>
        <location evidence="1">Nucleus</location>
    </subcellularLocation>
    <subcellularLocation>
        <location evidence="3">Secreted</location>
    </subcellularLocation>
</comment>
<evidence type="ECO:0008006" key="19">
    <source>
        <dbReference type="Google" id="ProtNLM"/>
    </source>
</evidence>
<evidence type="ECO:0000256" key="1">
    <source>
        <dbReference type="ARBA" id="ARBA00004123"/>
    </source>
</evidence>
<evidence type="ECO:0000256" key="9">
    <source>
        <dbReference type="ARBA" id="ARBA00023015"/>
    </source>
</evidence>
<evidence type="ECO:0000313" key="18">
    <source>
        <dbReference type="Proteomes" id="UP000241546"/>
    </source>
</evidence>
<evidence type="ECO:0000256" key="3">
    <source>
        <dbReference type="ARBA" id="ARBA00004613"/>
    </source>
</evidence>
<dbReference type="GO" id="GO:0000981">
    <property type="term" value="F:DNA-binding transcription factor activity, RNA polymerase II-specific"/>
    <property type="evidence" value="ECO:0007669"/>
    <property type="project" value="InterPro"/>
</dbReference>
<keyword evidence="6" id="KW-0325">Glycoprotein</keyword>
<keyword evidence="18" id="KW-1185">Reference proteome</keyword>
<keyword evidence="8 14" id="KW-0732">Signal</keyword>
<evidence type="ECO:0000259" key="16">
    <source>
        <dbReference type="Pfam" id="PF05730"/>
    </source>
</evidence>
<accession>A0A2T4BAW7</accession>
<evidence type="ECO:0000256" key="5">
    <source>
        <dbReference type="ARBA" id="ARBA00022525"/>
    </source>
</evidence>
<dbReference type="PANTHER" id="PTHR47338:SF7">
    <property type="entry name" value="ZN(II)2CYS6 TRANSCRIPTION FACTOR (EUROFUNG)"/>
    <property type="match status" value="1"/>
</dbReference>
<dbReference type="CDD" id="cd12148">
    <property type="entry name" value="fungal_TF_MHR"/>
    <property type="match status" value="1"/>
</dbReference>
<feature type="domain" description="Xylanolytic transcriptional activator regulatory" evidence="15">
    <location>
        <begin position="205"/>
        <end position="403"/>
    </location>
</feature>
<keyword evidence="5" id="KW-0964">Secreted</keyword>
<dbReference type="GO" id="GO:0098552">
    <property type="term" value="C:side of membrane"/>
    <property type="evidence" value="ECO:0007669"/>
    <property type="project" value="UniProtKB-KW"/>
</dbReference>
<dbReference type="GO" id="GO:0005576">
    <property type="term" value="C:extracellular region"/>
    <property type="evidence" value="ECO:0007669"/>
    <property type="project" value="UniProtKB-SubCell"/>
</dbReference>
<dbReference type="Pfam" id="PF05730">
    <property type="entry name" value="CFEM"/>
    <property type="match status" value="1"/>
</dbReference>
<dbReference type="EMBL" id="KZ680213">
    <property type="protein sequence ID" value="PTB66381.1"/>
    <property type="molecule type" value="Genomic_DNA"/>
</dbReference>
<dbReference type="AlphaFoldDB" id="A0A2T4BAW7"/>
<keyword evidence="6" id="KW-0472">Membrane</keyword>
<evidence type="ECO:0000313" key="17">
    <source>
        <dbReference type="EMBL" id="PTB66381.1"/>
    </source>
</evidence>
<dbReference type="GeneID" id="36603371"/>
<keyword evidence="12" id="KW-0539">Nucleus</keyword>
<dbReference type="GO" id="GO:0008270">
    <property type="term" value="F:zinc ion binding"/>
    <property type="evidence" value="ECO:0007669"/>
    <property type="project" value="InterPro"/>
</dbReference>
<gene>
    <name evidence="17" type="ORF">BBK36DRAFT_1168985</name>
</gene>
<dbReference type="GO" id="GO:0006351">
    <property type="term" value="P:DNA-templated transcription"/>
    <property type="evidence" value="ECO:0007669"/>
    <property type="project" value="InterPro"/>
</dbReference>
<evidence type="ECO:0000256" key="7">
    <source>
        <dbReference type="ARBA" id="ARBA00022723"/>
    </source>
</evidence>
<dbReference type="InterPro" id="IPR050815">
    <property type="entry name" value="TF_fung"/>
</dbReference>
<dbReference type="Proteomes" id="UP000241546">
    <property type="component" value="Unassembled WGS sequence"/>
</dbReference>
<dbReference type="GO" id="GO:0005634">
    <property type="term" value="C:nucleus"/>
    <property type="evidence" value="ECO:0007669"/>
    <property type="project" value="UniProtKB-SubCell"/>
</dbReference>
<evidence type="ECO:0000256" key="14">
    <source>
        <dbReference type="SAM" id="SignalP"/>
    </source>
</evidence>
<name>A0A2T4BAW7_9HYPO</name>
<protein>
    <recommendedName>
        <fullName evidence="19">Transcription factor domain-containing protein</fullName>
    </recommendedName>
</protein>
<dbReference type="CDD" id="cd00067">
    <property type="entry name" value="GAL4"/>
    <property type="match status" value="1"/>
</dbReference>
<proteinExistence type="inferred from homology"/>
<keyword evidence="7" id="KW-0479">Metal-binding</keyword>
<evidence type="ECO:0000256" key="11">
    <source>
        <dbReference type="ARBA" id="ARBA00023163"/>
    </source>
</evidence>
<keyword evidence="10" id="KW-1015">Disulfide bond</keyword>
<keyword evidence="13" id="KW-0449">Lipoprotein</keyword>
<keyword evidence="11" id="KW-0804">Transcription</keyword>
<dbReference type="PANTHER" id="PTHR47338">
    <property type="entry name" value="ZN(II)2CYS6 TRANSCRIPTION FACTOR (EUROFUNG)-RELATED"/>
    <property type="match status" value="1"/>
</dbReference>
<evidence type="ECO:0000256" key="12">
    <source>
        <dbReference type="ARBA" id="ARBA00023242"/>
    </source>
</evidence>
<feature type="signal peptide" evidence="14">
    <location>
        <begin position="1"/>
        <end position="21"/>
    </location>
</feature>
<dbReference type="InterPro" id="IPR001138">
    <property type="entry name" value="Zn2Cys6_DnaBD"/>
</dbReference>
<evidence type="ECO:0000256" key="13">
    <source>
        <dbReference type="ARBA" id="ARBA00023288"/>
    </source>
</evidence>
<organism evidence="17 18">
    <name type="scientific">Trichoderma citrinoviride</name>
    <dbReference type="NCBI Taxonomy" id="58853"/>
    <lineage>
        <taxon>Eukaryota</taxon>
        <taxon>Fungi</taxon>
        <taxon>Dikarya</taxon>
        <taxon>Ascomycota</taxon>
        <taxon>Pezizomycotina</taxon>
        <taxon>Sordariomycetes</taxon>
        <taxon>Hypocreomycetidae</taxon>
        <taxon>Hypocreales</taxon>
        <taxon>Hypocreaceae</taxon>
        <taxon>Trichoderma</taxon>
    </lineage>
</organism>
<dbReference type="InterPro" id="IPR007219">
    <property type="entry name" value="XnlR_reg_dom"/>
</dbReference>
<evidence type="ECO:0000256" key="8">
    <source>
        <dbReference type="ARBA" id="ARBA00022729"/>
    </source>
</evidence>
<dbReference type="RefSeq" id="XP_024749701.1">
    <property type="nucleotide sequence ID" value="XM_024895253.1"/>
</dbReference>
<evidence type="ECO:0000256" key="2">
    <source>
        <dbReference type="ARBA" id="ARBA00004589"/>
    </source>
</evidence>
<keyword evidence="6" id="KW-0336">GPI-anchor</keyword>
<evidence type="ECO:0000256" key="4">
    <source>
        <dbReference type="ARBA" id="ARBA00010031"/>
    </source>
</evidence>
<dbReference type="Pfam" id="PF04082">
    <property type="entry name" value="Fungal_trans"/>
    <property type="match status" value="1"/>
</dbReference>
<reference evidence="18" key="1">
    <citation type="submission" date="2016-07" db="EMBL/GenBank/DDBJ databases">
        <title>Multiple horizontal gene transfer events from other fungi enriched the ability of initially mycotrophic Trichoderma (Ascomycota) to feed on dead plant biomass.</title>
        <authorList>
            <consortium name="DOE Joint Genome Institute"/>
            <person name="Atanasova L."/>
            <person name="Chenthamara K."/>
            <person name="Zhang J."/>
            <person name="Grujic M."/>
            <person name="Henrissat B."/>
            <person name="Kuo A."/>
            <person name="Aerts A."/>
            <person name="Salamov A."/>
            <person name="Lipzen A."/>
            <person name="Labutti K."/>
            <person name="Barry K."/>
            <person name="Miao Y."/>
            <person name="Rahimi M.J."/>
            <person name="Shen Q."/>
            <person name="Grigoriev I.V."/>
            <person name="Kubicek C.P."/>
            <person name="Druzhinina I.S."/>
        </authorList>
    </citation>
    <scope>NUCLEOTIDE SEQUENCE [LARGE SCALE GENOMIC DNA]</scope>
    <source>
        <strain evidence="18">TUCIM 6016</strain>
    </source>
</reference>
<dbReference type="InterPro" id="IPR008427">
    <property type="entry name" value="Extracellular_membr_CFEM_dom"/>
</dbReference>
<evidence type="ECO:0000259" key="15">
    <source>
        <dbReference type="Pfam" id="PF04082"/>
    </source>
</evidence>